<dbReference type="RefSeq" id="WP_344307808.1">
    <property type="nucleotide sequence ID" value="NZ_BAAANY010000004.1"/>
</dbReference>
<proteinExistence type="inferred from homology"/>
<dbReference type="InterPro" id="IPR001300">
    <property type="entry name" value="Peptidase_C2_calpain_cat"/>
</dbReference>
<dbReference type="EMBL" id="BAAANY010000004">
    <property type="protein sequence ID" value="GAA1663758.1"/>
    <property type="molecule type" value="Genomic_DNA"/>
</dbReference>
<evidence type="ECO:0000256" key="2">
    <source>
        <dbReference type="ARBA" id="ARBA00022670"/>
    </source>
</evidence>
<dbReference type="Proteomes" id="UP001500618">
    <property type="component" value="Unassembled WGS sequence"/>
</dbReference>
<keyword evidence="2 5" id="KW-0645">Protease</keyword>
<dbReference type="PANTHER" id="PTHR10183">
    <property type="entry name" value="CALPAIN"/>
    <property type="match status" value="1"/>
</dbReference>
<keyword evidence="8" id="KW-1185">Reference proteome</keyword>
<evidence type="ECO:0000256" key="5">
    <source>
        <dbReference type="PROSITE-ProRule" id="PRU00239"/>
    </source>
</evidence>
<sequence length="429" mass="47271">MNYHRDHWKRWARTVGNFVPEVDVALAAYDGVERLARPKMLYQRGGHPIQPQQPWQFPGPPAVEYRVEAAYRRIAATLIIAPQAPDADGRADAVEDLLYELHAAELDIVLGRLGNRGLDALGRLLLAAEHLERSWDFCRVQALFNLLLERPSPHVASLVGACISATQPGMDGLEDDDVDGWLVPAGPFVVLDDRAYRTDAGYRVEGAADAMAWQDVLQGLIGDCWFLTSLQAVAKANPQWLPRHIKQNPNGTVSVLLYDEDDRHPCPVTVTPDLPVSGGVLVGATGHTKDPAYAEMWPAYYEKAYAQQCAGYAAIEGGWARRAFPIITGREPVRLPTDSRDLPWRIDGHLRSGHAVAVGTRGGSDRDTVLGGRLVCGHEYFVKEVDTRAGRICLGNPWGDAASKTKWEVWLSLDEALTHLNEATAVLTR</sequence>
<reference evidence="7 8" key="1">
    <citation type="journal article" date="2019" name="Int. J. Syst. Evol. Microbiol.">
        <title>The Global Catalogue of Microorganisms (GCM) 10K type strain sequencing project: providing services to taxonomists for standard genome sequencing and annotation.</title>
        <authorList>
            <consortium name="The Broad Institute Genomics Platform"/>
            <consortium name="The Broad Institute Genome Sequencing Center for Infectious Disease"/>
            <person name="Wu L."/>
            <person name="Ma J."/>
        </authorList>
    </citation>
    <scope>NUCLEOTIDE SEQUENCE [LARGE SCALE GENOMIC DNA]</scope>
    <source>
        <strain evidence="7 8">JCM 14718</strain>
    </source>
</reference>
<evidence type="ECO:0000256" key="4">
    <source>
        <dbReference type="ARBA" id="ARBA00022807"/>
    </source>
</evidence>
<feature type="domain" description="Calpain catalytic" evidence="6">
    <location>
        <begin position="215"/>
        <end position="407"/>
    </location>
</feature>
<dbReference type="InterPro" id="IPR000169">
    <property type="entry name" value="Pept_cys_AS"/>
</dbReference>
<evidence type="ECO:0000256" key="1">
    <source>
        <dbReference type="ARBA" id="ARBA00007623"/>
    </source>
</evidence>
<evidence type="ECO:0000259" key="6">
    <source>
        <dbReference type="PROSITE" id="PS50203"/>
    </source>
</evidence>
<evidence type="ECO:0000256" key="3">
    <source>
        <dbReference type="ARBA" id="ARBA00022801"/>
    </source>
</evidence>
<keyword evidence="4 5" id="KW-0788">Thiol protease</keyword>
<feature type="active site" evidence="5">
    <location>
        <position position="396"/>
    </location>
</feature>
<keyword evidence="3 5" id="KW-0378">Hydrolase</keyword>
<feature type="active site" evidence="5">
    <location>
        <position position="378"/>
    </location>
</feature>
<dbReference type="Pfam" id="PF00648">
    <property type="entry name" value="Peptidase_C2"/>
    <property type="match status" value="1"/>
</dbReference>
<dbReference type="SUPFAM" id="SSF54001">
    <property type="entry name" value="Cysteine proteinases"/>
    <property type="match status" value="1"/>
</dbReference>
<dbReference type="InterPro" id="IPR022684">
    <property type="entry name" value="Calpain_cysteine_protease"/>
</dbReference>
<name>A0ABN2G1P7_9ACTN</name>
<dbReference type="PROSITE" id="PS00139">
    <property type="entry name" value="THIOL_PROTEASE_CYS"/>
    <property type="match status" value="1"/>
</dbReference>
<dbReference type="PANTHER" id="PTHR10183:SF379">
    <property type="entry name" value="CALPAIN-5"/>
    <property type="match status" value="1"/>
</dbReference>
<protein>
    <recommendedName>
        <fullName evidence="6">Calpain catalytic domain-containing protein</fullName>
    </recommendedName>
</protein>
<evidence type="ECO:0000313" key="8">
    <source>
        <dbReference type="Proteomes" id="UP001500618"/>
    </source>
</evidence>
<dbReference type="PROSITE" id="PS50203">
    <property type="entry name" value="CALPAIN_CAT"/>
    <property type="match status" value="1"/>
</dbReference>
<accession>A0ABN2G1P7</accession>
<gene>
    <name evidence="7" type="ORF">GCM10009765_11510</name>
</gene>
<feature type="active site" evidence="5">
    <location>
        <position position="224"/>
    </location>
</feature>
<dbReference type="InterPro" id="IPR038765">
    <property type="entry name" value="Papain-like_cys_pep_sf"/>
</dbReference>
<comment type="similarity">
    <text evidence="1">Belongs to the peptidase C2 family.</text>
</comment>
<evidence type="ECO:0000313" key="7">
    <source>
        <dbReference type="EMBL" id="GAA1663758.1"/>
    </source>
</evidence>
<organism evidence="7 8">
    <name type="scientific">Fodinicola feengrottensis</name>
    <dbReference type="NCBI Taxonomy" id="435914"/>
    <lineage>
        <taxon>Bacteria</taxon>
        <taxon>Bacillati</taxon>
        <taxon>Actinomycetota</taxon>
        <taxon>Actinomycetes</taxon>
        <taxon>Mycobacteriales</taxon>
        <taxon>Fodinicola</taxon>
    </lineage>
</organism>
<comment type="caution">
    <text evidence="7">The sequence shown here is derived from an EMBL/GenBank/DDBJ whole genome shotgun (WGS) entry which is preliminary data.</text>
</comment>